<comment type="caution">
    <text evidence="8">The sequence shown here is derived from an EMBL/GenBank/DDBJ whole genome shotgun (WGS) entry which is preliminary data.</text>
</comment>
<evidence type="ECO:0000256" key="4">
    <source>
        <dbReference type="PROSITE-ProRule" id="PRU00473"/>
    </source>
</evidence>
<dbReference type="PROSITE" id="PS51123">
    <property type="entry name" value="OMPA_2"/>
    <property type="match status" value="1"/>
</dbReference>
<dbReference type="PANTHER" id="PTHR30329:SF21">
    <property type="entry name" value="LIPOPROTEIN YIAD-RELATED"/>
    <property type="match status" value="1"/>
</dbReference>
<feature type="domain" description="OmpA-like" evidence="7">
    <location>
        <begin position="93"/>
        <end position="211"/>
    </location>
</feature>
<feature type="region of interest" description="Disordered" evidence="5">
    <location>
        <begin position="180"/>
        <end position="212"/>
    </location>
</feature>
<dbReference type="InterPro" id="IPR006665">
    <property type="entry name" value="OmpA-like"/>
</dbReference>
<dbReference type="PROSITE" id="PS01068">
    <property type="entry name" value="OMPA_1"/>
    <property type="match status" value="1"/>
</dbReference>
<feature type="chain" id="PRO_5045581504" evidence="6">
    <location>
        <begin position="19"/>
        <end position="212"/>
    </location>
</feature>
<proteinExistence type="predicted"/>
<organism evidence="8 9">
    <name type="scientific">Stutzerimonas balearica DSM 6083</name>
    <dbReference type="NCBI Taxonomy" id="1123016"/>
    <lineage>
        <taxon>Bacteria</taxon>
        <taxon>Pseudomonadati</taxon>
        <taxon>Pseudomonadota</taxon>
        <taxon>Gammaproteobacteria</taxon>
        <taxon>Pseudomonadales</taxon>
        <taxon>Pseudomonadaceae</taxon>
        <taxon>Stutzerimonas</taxon>
    </lineage>
</organism>
<dbReference type="EMBL" id="FNHO01000002">
    <property type="protein sequence ID" value="SDM08058.1"/>
    <property type="molecule type" value="Genomic_DNA"/>
</dbReference>
<dbReference type="InterPro" id="IPR036737">
    <property type="entry name" value="OmpA-like_sf"/>
</dbReference>
<gene>
    <name evidence="8" type="ORF">SAMN05660875_10299</name>
</gene>
<dbReference type="SUPFAM" id="SSF103088">
    <property type="entry name" value="OmpA-like"/>
    <property type="match status" value="1"/>
</dbReference>
<dbReference type="InterPro" id="IPR006664">
    <property type="entry name" value="OMP_bac"/>
</dbReference>
<evidence type="ECO:0000256" key="6">
    <source>
        <dbReference type="SAM" id="SignalP"/>
    </source>
</evidence>
<name>A0ABY0QXE1_9GAMM</name>
<keyword evidence="6" id="KW-0732">Signal</keyword>
<dbReference type="InterPro" id="IPR006690">
    <property type="entry name" value="OMPA-like_CS"/>
</dbReference>
<feature type="signal peptide" evidence="6">
    <location>
        <begin position="1"/>
        <end position="18"/>
    </location>
</feature>
<evidence type="ECO:0000313" key="8">
    <source>
        <dbReference type="EMBL" id="SDM08058.1"/>
    </source>
</evidence>
<evidence type="ECO:0000259" key="7">
    <source>
        <dbReference type="PROSITE" id="PS51123"/>
    </source>
</evidence>
<keyword evidence="2 4" id="KW-0472">Membrane</keyword>
<sequence length="212" mass="22653">MSTLRTAVPLIVMTSVLAGCAGVQKQDWPTCAAVGGVSGAALGAIESSTYAGWGALIGGGVAAAYCWANGTEEQTVAVVETVEPMPEPTEPEPAAEPVRVELDVKFDFDRAVVRPESYNDIENLADFMKQYQQTTTVLEGHTDSVGTDAYNQRLSERRAQAVREVLVNQYGVAGSRVDSVGYGESRPVADNSTEEGRAINRRVEAEVEARPE</sequence>
<dbReference type="CDD" id="cd07185">
    <property type="entry name" value="OmpA_C-like"/>
    <property type="match status" value="1"/>
</dbReference>
<dbReference type="Proteomes" id="UP000182276">
    <property type="component" value="Unassembled WGS sequence"/>
</dbReference>
<dbReference type="Gene3D" id="3.30.1330.60">
    <property type="entry name" value="OmpA-like domain"/>
    <property type="match status" value="1"/>
</dbReference>
<evidence type="ECO:0000256" key="2">
    <source>
        <dbReference type="ARBA" id="ARBA00023136"/>
    </source>
</evidence>
<dbReference type="PROSITE" id="PS51257">
    <property type="entry name" value="PROKAR_LIPOPROTEIN"/>
    <property type="match status" value="1"/>
</dbReference>
<comment type="subcellular location">
    <subcellularLocation>
        <location evidence="1">Cell outer membrane</location>
    </subcellularLocation>
</comment>
<protein>
    <submittedName>
        <fullName evidence="8">Outer membrane protein OmpA</fullName>
    </submittedName>
</protein>
<evidence type="ECO:0000313" key="9">
    <source>
        <dbReference type="Proteomes" id="UP000182276"/>
    </source>
</evidence>
<evidence type="ECO:0000256" key="5">
    <source>
        <dbReference type="SAM" id="MobiDB-lite"/>
    </source>
</evidence>
<accession>A0ABY0QXE1</accession>
<dbReference type="Pfam" id="PF00691">
    <property type="entry name" value="OmpA"/>
    <property type="match status" value="1"/>
</dbReference>
<evidence type="ECO:0000256" key="1">
    <source>
        <dbReference type="ARBA" id="ARBA00004442"/>
    </source>
</evidence>
<keyword evidence="9" id="KW-1185">Reference proteome</keyword>
<dbReference type="PANTHER" id="PTHR30329">
    <property type="entry name" value="STATOR ELEMENT OF FLAGELLAR MOTOR COMPLEX"/>
    <property type="match status" value="1"/>
</dbReference>
<dbReference type="PRINTS" id="PR01021">
    <property type="entry name" value="OMPADOMAIN"/>
</dbReference>
<dbReference type="InterPro" id="IPR050330">
    <property type="entry name" value="Bact_OuterMem_StrucFunc"/>
</dbReference>
<reference evidence="8 9" key="1">
    <citation type="submission" date="2016-10" db="EMBL/GenBank/DDBJ databases">
        <authorList>
            <person name="Varghese N."/>
            <person name="Submissions S."/>
        </authorList>
    </citation>
    <scope>NUCLEOTIDE SEQUENCE [LARGE SCALE GENOMIC DNA]</scope>
    <source>
        <strain evidence="8 9">DSM 6083</strain>
    </source>
</reference>
<keyword evidence="3" id="KW-0998">Cell outer membrane</keyword>
<feature type="compositionally biased region" description="Basic and acidic residues" evidence="5">
    <location>
        <begin position="194"/>
        <end position="212"/>
    </location>
</feature>
<evidence type="ECO:0000256" key="3">
    <source>
        <dbReference type="ARBA" id="ARBA00023237"/>
    </source>
</evidence>